<feature type="domain" description="Aldehyde oxidase/xanthine dehydrogenase second molybdopterin binding" evidence="3">
    <location>
        <begin position="688"/>
        <end position="879"/>
    </location>
</feature>
<evidence type="ECO:0000313" key="4">
    <source>
        <dbReference type="EMBL" id="AHZ72727.1"/>
    </source>
</evidence>
<evidence type="ECO:0000256" key="1">
    <source>
        <dbReference type="ARBA" id="ARBA00022729"/>
    </source>
</evidence>
<feature type="domain" description="Aldehyde oxidase/xanthine dehydrogenase first molybdopterin binding" evidence="2">
    <location>
        <begin position="265"/>
        <end position="484"/>
    </location>
</feature>
<dbReference type="AlphaFoldDB" id="A0A024EIT4"/>
<organism evidence="4 5">
    <name type="scientific">Pseudomonas mandelii JR-1</name>
    <dbReference type="NCBI Taxonomy" id="1147786"/>
    <lineage>
        <taxon>Bacteria</taxon>
        <taxon>Pseudomonadati</taxon>
        <taxon>Pseudomonadota</taxon>
        <taxon>Gammaproteobacteria</taxon>
        <taxon>Pseudomonadales</taxon>
        <taxon>Pseudomonadaceae</taxon>
        <taxon>Pseudomonas</taxon>
    </lineage>
</organism>
<dbReference type="PANTHER" id="PTHR11908">
    <property type="entry name" value="XANTHINE DEHYDROGENASE"/>
    <property type="match status" value="1"/>
</dbReference>
<dbReference type="RefSeq" id="WP_010456000.1">
    <property type="nucleotide sequence ID" value="NZ_CP005960.1"/>
</dbReference>
<evidence type="ECO:0000259" key="2">
    <source>
        <dbReference type="Pfam" id="PF02738"/>
    </source>
</evidence>
<dbReference type="Pfam" id="PF20256">
    <property type="entry name" value="MoCoBD_2"/>
    <property type="match status" value="2"/>
</dbReference>
<accession>A0A024EIT4</accession>
<evidence type="ECO:0000259" key="3">
    <source>
        <dbReference type="Pfam" id="PF20256"/>
    </source>
</evidence>
<dbReference type="InterPro" id="IPR037165">
    <property type="entry name" value="AldOxase/xan_DH_Mopterin-bd_sf"/>
</dbReference>
<dbReference type="KEGG" id="pman:OU5_5648"/>
<dbReference type="SUPFAM" id="SSF56003">
    <property type="entry name" value="Molybdenum cofactor-binding domain"/>
    <property type="match status" value="1"/>
</dbReference>
<dbReference type="Proteomes" id="UP000026913">
    <property type="component" value="Chromosome"/>
</dbReference>
<dbReference type="InterPro" id="IPR046867">
    <property type="entry name" value="AldOxase/xan_DH_MoCoBD2"/>
</dbReference>
<dbReference type="InterPro" id="IPR019546">
    <property type="entry name" value="TAT_signal_bac_arc"/>
</dbReference>
<dbReference type="InterPro" id="IPR016208">
    <property type="entry name" value="Ald_Oxase/xanthine_DH-like"/>
</dbReference>
<dbReference type="Pfam" id="PF02738">
    <property type="entry name" value="MoCoBD_1"/>
    <property type="match status" value="1"/>
</dbReference>
<sequence length="943" mass="103793">MSNREISRRSFLQGGLVAGVSVTLTPLSSQALAALMENSVTVPSEQWLGNNGKARSRNDALSKVCGSKVFARDIRAKDMPGWPQQQGHAMLLKTTKADRIYAGYDLTWLGADLQPDRIITAADLDKDGIAFPEEHAPDPLLPEGKVPMFIGHPVAILIWNDFERFRQAKAKLKFNDKAIRYGDKVPFYESDPYGSFRYVRVGGATSADEDEFASLKDSILFPMLRNRRPVWNSQPNLHGNLTERGLFYAERMKQQIDTPPDNWLVFDERYKTPSIEPAAMEPDNGNGWYDPATKTLHFVVATQCPLETATETAKMIAPSRFGLANLNMHPGYTVGYGSKDHNIFVYYAALAALYGAGVPVRLANDRYEQFQSGIKRHPFDIRYQLAVDKTDHSFKIFRAEMNVDGGGRINYSPSVAAVGATAAQSIYYMPQNDLQVTAYHSRAVEAGSMRGYGTLQSMASTEMMVDEIADRLGIDAIDLRKKNAMVSGMKNTQGAVPAGALRLHEILDKAAVHEVWKNRDAIKKQREARDPDNWYGVGFAICQKDFGTGSEAPMASIEFTADGHITLRHIGIEIGTGMSTSQALVVADFLGVPATEVKTGETEWKELQLITGGNPYLMSQAEQDTVLRNPRWVGKLASASSATNSAYYFSHATREAARVLFNHGLWPAALQIWGQGPYGGQANPYVVRREDAHWVDGRLTANGMQPLSFEQLARHAHEKGLVTGATVHGFNRWSWAEAEFSIDGVRERLPLDGLAVKYGDGAPSVKKAQMNSAGFHLLDRQNVHYPDTQLNNAAVTYYSPVATLVELKVNKGSAEVQVLNHHSWVECGRVLVEELVKGQLEGGIAMGIGHALMEEMPLYEGGPGEGDWNFNRYRLPMARHVAVWTQTAEILPPLSPSDPSKGIAEVVMIPVVGAIGNAVAHAIGKRVRDLPITSARIKEALNG</sequence>
<dbReference type="EMBL" id="CP005960">
    <property type="protein sequence ID" value="AHZ72727.1"/>
    <property type="molecule type" value="Genomic_DNA"/>
</dbReference>
<dbReference type="SUPFAM" id="SSF54665">
    <property type="entry name" value="CO dehydrogenase molybdoprotein N-domain-like"/>
    <property type="match status" value="1"/>
</dbReference>
<dbReference type="NCBIfam" id="TIGR01409">
    <property type="entry name" value="TAT_signal_seq"/>
    <property type="match status" value="1"/>
</dbReference>
<gene>
    <name evidence="4" type="ORF">OU5_5648</name>
</gene>
<dbReference type="InterPro" id="IPR008274">
    <property type="entry name" value="AldOxase/xan_DH_MoCoBD1"/>
</dbReference>
<name>A0A024EIT4_9PSED</name>
<keyword evidence="1" id="KW-0732">Signal</keyword>
<evidence type="ECO:0000313" key="5">
    <source>
        <dbReference type="Proteomes" id="UP000026913"/>
    </source>
</evidence>
<dbReference type="GO" id="GO:0005506">
    <property type="term" value="F:iron ion binding"/>
    <property type="evidence" value="ECO:0007669"/>
    <property type="project" value="InterPro"/>
</dbReference>
<dbReference type="PANTHER" id="PTHR11908:SF123">
    <property type="entry name" value="ALDEHYDE OXIDOREDUCTASE MOLYBDENUM-BINDING SUBUNIT PAOC"/>
    <property type="match status" value="1"/>
</dbReference>
<protein>
    <submittedName>
        <fullName evidence="4">Twin-arginine translocation pathway signal</fullName>
    </submittedName>
</protein>
<dbReference type="OrthoDB" id="6177861at2"/>
<dbReference type="InterPro" id="IPR006311">
    <property type="entry name" value="TAT_signal"/>
</dbReference>
<proteinExistence type="predicted"/>
<dbReference type="GO" id="GO:0016491">
    <property type="term" value="F:oxidoreductase activity"/>
    <property type="evidence" value="ECO:0007669"/>
    <property type="project" value="InterPro"/>
</dbReference>
<reference evidence="4 5" key="1">
    <citation type="journal article" date="2012" name="J. Bacteriol.">
        <title>Genome sequence of cold-adapted Pseudomonas mandelii strain JR-1.</title>
        <authorList>
            <person name="Jang S.H."/>
            <person name="Kim J."/>
            <person name="Kim J."/>
            <person name="Hong S."/>
            <person name="Lee C."/>
        </authorList>
    </citation>
    <scope>NUCLEOTIDE SEQUENCE [LARGE SCALE GENOMIC DNA]</scope>
    <source>
        <strain evidence="4 5">JR-1</strain>
    </source>
</reference>
<dbReference type="HOGENOM" id="CLU_311632_0_0_6"/>
<dbReference type="PROSITE" id="PS51318">
    <property type="entry name" value="TAT"/>
    <property type="match status" value="1"/>
</dbReference>
<dbReference type="InterPro" id="IPR036856">
    <property type="entry name" value="Ald_Oxase/Xan_DH_a/b_sf"/>
</dbReference>
<feature type="domain" description="Aldehyde oxidase/xanthine dehydrogenase second molybdopterin binding" evidence="3">
    <location>
        <begin position="517"/>
        <end position="602"/>
    </location>
</feature>
<dbReference type="Gene3D" id="3.30.365.10">
    <property type="entry name" value="Aldehyde oxidase/xanthine dehydrogenase, molybdopterin binding domain"/>
    <property type="match status" value="4"/>
</dbReference>